<keyword evidence="1" id="KW-0175">Coiled coil</keyword>
<keyword evidence="5" id="KW-1185">Reference proteome</keyword>
<evidence type="ECO:0000256" key="1">
    <source>
        <dbReference type="SAM" id="Coils"/>
    </source>
</evidence>
<gene>
    <name evidence="4" type="ORF">PHPALM_13038</name>
</gene>
<feature type="compositionally biased region" description="Basic residues" evidence="2">
    <location>
        <begin position="20"/>
        <end position="33"/>
    </location>
</feature>
<feature type="coiled-coil region" evidence="1">
    <location>
        <begin position="135"/>
        <end position="164"/>
    </location>
</feature>
<dbReference type="EMBL" id="NCKW01006962">
    <property type="protein sequence ID" value="POM70505.1"/>
    <property type="molecule type" value="Genomic_DNA"/>
</dbReference>
<feature type="region of interest" description="Disordered" evidence="2">
    <location>
        <begin position="1"/>
        <end position="38"/>
    </location>
</feature>
<accession>A0A2P4XY79</accession>
<evidence type="ECO:0000256" key="2">
    <source>
        <dbReference type="SAM" id="MobiDB-lite"/>
    </source>
</evidence>
<dbReference type="AlphaFoldDB" id="A0A2P4XY79"/>
<evidence type="ECO:0000259" key="3">
    <source>
        <dbReference type="Pfam" id="PF13843"/>
    </source>
</evidence>
<proteinExistence type="predicted"/>
<dbReference type="InterPro" id="IPR029526">
    <property type="entry name" value="PGBD"/>
</dbReference>
<dbReference type="Proteomes" id="UP000237271">
    <property type="component" value="Unassembled WGS sequence"/>
</dbReference>
<feature type="region of interest" description="Disordered" evidence="2">
    <location>
        <begin position="63"/>
        <end position="98"/>
    </location>
</feature>
<feature type="non-terminal residue" evidence="4">
    <location>
        <position position="1"/>
    </location>
</feature>
<feature type="domain" description="PiggyBac transposable element-derived protein" evidence="3">
    <location>
        <begin position="233"/>
        <end position="364"/>
    </location>
</feature>
<comment type="caution">
    <text evidence="4">The sequence shown here is derived from an EMBL/GenBank/DDBJ whole genome shotgun (WGS) entry which is preliminary data.</text>
</comment>
<sequence>KRSAVKKKKTPQKPPLTVKVQKKPVGRKQKKMTKKEEADIVRRDKAAKKARAVQHVEATTALRAAANEKERDRILQEEKDGVGCREKEKEDEHNYPSQQRKESIVLGLVTWMCPLPAKRVAYEAVNSSDDGIDGMVLLAREKSRAKRQLERERLEAAKVKLKRDWNLTTANWDKLTKDEMEVLAQDADALKKMRVDGWNFDASSIPVQNKSYPGLFQGEYEPTEAVSEKAESPIQLFFFLPPRLWLRIASESNKYYHQHLNERVDRIYSKKKAQDPDATREDVMLQETKRHKKIKPEEILHCIGLLVARMLCPHKHRFVDHWANSAKGAVPKGTFGRFMSKARFSRVMQNLHFTDNTDAQAETDRA</sequence>
<protein>
    <recommendedName>
        <fullName evidence="3">PiggyBac transposable element-derived protein domain-containing protein</fullName>
    </recommendedName>
</protein>
<reference evidence="4 5" key="1">
    <citation type="journal article" date="2017" name="Genome Biol. Evol.">
        <title>Phytophthora megakarya and P. palmivora, closely related causal agents of cacao black pod rot, underwent increases in genome sizes and gene numbers by different mechanisms.</title>
        <authorList>
            <person name="Ali S.S."/>
            <person name="Shao J."/>
            <person name="Lary D.J."/>
            <person name="Kronmiller B."/>
            <person name="Shen D."/>
            <person name="Strem M.D."/>
            <person name="Amoako-Attah I."/>
            <person name="Akrofi A.Y."/>
            <person name="Begoude B.A."/>
            <person name="Ten Hoopen G.M."/>
            <person name="Coulibaly K."/>
            <person name="Kebe B.I."/>
            <person name="Melnick R.L."/>
            <person name="Guiltinan M.J."/>
            <person name="Tyler B.M."/>
            <person name="Meinhardt L.W."/>
            <person name="Bailey B.A."/>
        </authorList>
    </citation>
    <scope>NUCLEOTIDE SEQUENCE [LARGE SCALE GENOMIC DNA]</scope>
    <source>
        <strain evidence="5">sbr112.9</strain>
    </source>
</reference>
<organism evidence="4 5">
    <name type="scientific">Phytophthora palmivora</name>
    <dbReference type="NCBI Taxonomy" id="4796"/>
    <lineage>
        <taxon>Eukaryota</taxon>
        <taxon>Sar</taxon>
        <taxon>Stramenopiles</taxon>
        <taxon>Oomycota</taxon>
        <taxon>Peronosporomycetes</taxon>
        <taxon>Peronosporales</taxon>
        <taxon>Peronosporaceae</taxon>
        <taxon>Phytophthora</taxon>
    </lineage>
</organism>
<dbReference type="PANTHER" id="PTHR46599">
    <property type="entry name" value="PIGGYBAC TRANSPOSABLE ELEMENT-DERIVED PROTEIN 4"/>
    <property type="match status" value="1"/>
</dbReference>
<feature type="compositionally biased region" description="Basic and acidic residues" evidence="2">
    <location>
        <begin position="66"/>
        <end position="98"/>
    </location>
</feature>
<dbReference type="Pfam" id="PF13843">
    <property type="entry name" value="DDE_Tnp_1_7"/>
    <property type="match status" value="1"/>
</dbReference>
<evidence type="ECO:0000313" key="5">
    <source>
        <dbReference type="Proteomes" id="UP000237271"/>
    </source>
</evidence>
<feature type="compositionally biased region" description="Basic residues" evidence="2">
    <location>
        <begin position="1"/>
        <end position="11"/>
    </location>
</feature>
<dbReference type="PANTHER" id="PTHR46599:SF3">
    <property type="entry name" value="PIGGYBAC TRANSPOSABLE ELEMENT-DERIVED PROTEIN 4"/>
    <property type="match status" value="1"/>
</dbReference>
<evidence type="ECO:0000313" key="4">
    <source>
        <dbReference type="EMBL" id="POM70505.1"/>
    </source>
</evidence>
<name>A0A2P4XY79_9STRA</name>
<dbReference type="OrthoDB" id="128268at2759"/>